<dbReference type="AlphaFoldDB" id="A0A0K9YTD8"/>
<comment type="similarity">
    <text evidence="1 6">Belongs to the asparaginase 1 family.</text>
</comment>
<dbReference type="PANTHER" id="PTHR11707:SF28">
    <property type="entry name" value="60 KDA LYSOPHOSPHOLIPASE"/>
    <property type="match status" value="1"/>
</dbReference>
<dbReference type="PROSITE" id="PS00917">
    <property type="entry name" value="ASN_GLN_ASE_2"/>
    <property type="match status" value="1"/>
</dbReference>
<dbReference type="SUPFAM" id="SSF53774">
    <property type="entry name" value="Glutaminase/Asparaginase"/>
    <property type="match status" value="1"/>
</dbReference>
<dbReference type="Pfam" id="PF17763">
    <property type="entry name" value="Asparaginase_C"/>
    <property type="match status" value="1"/>
</dbReference>
<evidence type="ECO:0000313" key="9">
    <source>
        <dbReference type="EMBL" id="KNB71973.1"/>
    </source>
</evidence>
<proteinExistence type="inferred from homology"/>
<evidence type="ECO:0000256" key="1">
    <source>
        <dbReference type="ARBA" id="ARBA00010518"/>
    </source>
</evidence>
<dbReference type="PIRSF" id="PIRSF001220">
    <property type="entry name" value="L-ASNase_gatD"/>
    <property type="match status" value="1"/>
</dbReference>
<name>A0A0K9YTD8_9BACL</name>
<comment type="caution">
    <text evidence="9">The sequence shown here is derived from an EMBL/GenBank/DDBJ whole genome shotgun (WGS) entry which is preliminary data.</text>
</comment>
<dbReference type="InterPro" id="IPR027473">
    <property type="entry name" value="L-asparaginase_C"/>
</dbReference>
<dbReference type="InterPro" id="IPR027474">
    <property type="entry name" value="L-asparaginase_N"/>
</dbReference>
<sequence length="360" mass="38090">MLDQASHLFMVVAHKRRKGMKNRLGSEQRSERTLPRITIVAVGGTIAGKATHATQTTQYDPGVVSVNSLIEAVPQIRSLADVSGYQAANIPSFALTTDVLLQLGAEVNERLASDSCDGIVITHGTDTLEETAYFLHLTVKSEKPVVIVGAMRPSTAISADGPLNLYQAVALAASSEARGHGVLMSLNGRIGSARDTSKSQTMTADAFRSAEAGLLGYMVDEQPVLYYKSLRAHTTATEFDLTEVGNLPRVDILFGHSDDSRDLVDAAVKAGAKGIVHAGTGNGGIFPLTRVGLVDAAKAGVVVVSSSRIGNGLVTAKPADTQSGFVSSDNLTPQKARILLMLALTRTNDARAIQKMFETY</sequence>
<dbReference type="PROSITE" id="PS51732">
    <property type="entry name" value="ASN_GLN_ASE_3"/>
    <property type="match status" value="1"/>
</dbReference>
<dbReference type="Gene3D" id="3.40.50.40">
    <property type="match status" value="1"/>
</dbReference>
<dbReference type="Pfam" id="PF00710">
    <property type="entry name" value="Asparaginase"/>
    <property type="match status" value="1"/>
</dbReference>
<dbReference type="EMBL" id="LGIQ01000009">
    <property type="protein sequence ID" value="KNB71973.1"/>
    <property type="molecule type" value="Genomic_DNA"/>
</dbReference>
<feature type="binding site" evidence="4">
    <location>
        <position position="92"/>
    </location>
    <ligand>
        <name>substrate</name>
    </ligand>
</feature>
<dbReference type="PRINTS" id="PR00139">
    <property type="entry name" value="ASNGLNASE"/>
</dbReference>
<dbReference type="InterPro" id="IPR027475">
    <property type="entry name" value="Asparaginase/glutaminase_AS2"/>
</dbReference>
<dbReference type="InterPro" id="IPR036152">
    <property type="entry name" value="Asp/glu_Ase-like_sf"/>
</dbReference>
<dbReference type="STRING" id="54915.ADS79_15790"/>
<feature type="active site" description="O-isoaspartyl threonine intermediate" evidence="3">
    <location>
        <position position="45"/>
    </location>
</feature>
<evidence type="ECO:0000256" key="5">
    <source>
        <dbReference type="PROSITE-ProRule" id="PRU10100"/>
    </source>
</evidence>
<evidence type="ECO:0000256" key="3">
    <source>
        <dbReference type="PIRSR" id="PIRSR001220-1"/>
    </source>
</evidence>
<dbReference type="CDD" id="cd08964">
    <property type="entry name" value="L-asparaginase_II"/>
    <property type="match status" value="1"/>
</dbReference>
<dbReference type="GO" id="GO:0006528">
    <property type="term" value="P:asparagine metabolic process"/>
    <property type="evidence" value="ECO:0007669"/>
    <property type="project" value="InterPro"/>
</dbReference>
<gene>
    <name evidence="9" type="ORF">ADS79_15790</name>
</gene>
<evidence type="ECO:0000256" key="2">
    <source>
        <dbReference type="ARBA" id="ARBA00022801"/>
    </source>
</evidence>
<feature type="active site" evidence="5">
    <location>
        <position position="125"/>
    </location>
</feature>
<dbReference type="PIRSF" id="PIRSF500176">
    <property type="entry name" value="L_ASNase"/>
    <property type="match status" value="1"/>
</dbReference>
<dbReference type="InterPro" id="IPR040919">
    <property type="entry name" value="Asparaginase_C"/>
</dbReference>
<accession>A0A0K9YTD8</accession>
<dbReference type="InterPro" id="IPR037152">
    <property type="entry name" value="L-asparaginase_N_sf"/>
</dbReference>
<feature type="domain" description="L-asparaginase N-terminal" evidence="7">
    <location>
        <begin position="36"/>
        <end position="228"/>
    </location>
</feature>
<dbReference type="Gene3D" id="3.40.50.1170">
    <property type="entry name" value="L-asparaginase, N-terminal domain"/>
    <property type="match status" value="1"/>
</dbReference>
<dbReference type="InterPro" id="IPR004550">
    <property type="entry name" value="AsnASE_II"/>
</dbReference>
<protein>
    <submittedName>
        <fullName evidence="9">L-asparaginase</fullName>
    </submittedName>
</protein>
<feature type="binding site" evidence="4">
    <location>
        <begin position="125"/>
        <end position="126"/>
    </location>
    <ligand>
        <name>substrate</name>
    </ligand>
</feature>
<dbReference type="PANTHER" id="PTHR11707">
    <property type="entry name" value="L-ASPARAGINASE"/>
    <property type="match status" value="1"/>
</dbReference>
<dbReference type="GO" id="GO:0004067">
    <property type="term" value="F:asparaginase activity"/>
    <property type="evidence" value="ECO:0007669"/>
    <property type="project" value="UniProtKB-UniRule"/>
</dbReference>
<dbReference type="PATRIC" id="fig|54915.3.peg.2179"/>
<dbReference type="FunFam" id="3.40.50.1170:FF:000001">
    <property type="entry name" value="L-asparaginase 2"/>
    <property type="match status" value="1"/>
</dbReference>
<feature type="domain" description="Asparaginase/glutaminase C-terminal" evidence="8">
    <location>
        <begin position="249"/>
        <end position="357"/>
    </location>
</feature>
<evidence type="ECO:0000313" key="10">
    <source>
        <dbReference type="Proteomes" id="UP000036834"/>
    </source>
</evidence>
<keyword evidence="2" id="KW-0378">Hydrolase</keyword>
<organism evidence="9 10">
    <name type="scientific">Brevibacillus reuszeri</name>
    <dbReference type="NCBI Taxonomy" id="54915"/>
    <lineage>
        <taxon>Bacteria</taxon>
        <taxon>Bacillati</taxon>
        <taxon>Bacillota</taxon>
        <taxon>Bacilli</taxon>
        <taxon>Bacillales</taxon>
        <taxon>Paenibacillaceae</taxon>
        <taxon>Brevibacillus</taxon>
    </lineage>
</organism>
<evidence type="ECO:0000256" key="4">
    <source>
        <dbReference type="PIRSR" id="PIRSR001220-2"/>
    </source>
</evidence>
<dbReference type="Proteomes" id="UP000036834">
    <property type="component" value="Unassembled WGS sequence"/>
</dbReference>
<evidence type="ECO:0000259" key="7">
    <source>
        <dbReference type="Pfam" id="PF00710"/>
    </source>
</evidence>
<reference evidence="10" key="1">
    <citation type="submission" date="2015-07" db="EMBL/GenBank/DDBJ databases">
        <title>Genome sequencing project for genomic taxonomy and phylogenomics of Bacillus-like bacteria.</title>
        <authorList>
            <person name="Liu B."/>
            <person name="Wang J."/>
            <person name="Zhu Y."/>
            <person name="Liu G."/>
            <person name="Chen Q."/>
            <person name="Chen Z."/>
            <person name="Lan J."/>
            <person name="Che J."/>
            <person name="Ge C."/>
            <person name="Shi H."/>
            <person name="Pan Z."/>
            <person name="Liu X."/>
        </authorList>
    </citation>
    <scope>NUCLEOTIDE SEQUENCE [LARGE SCALE GENOMIC DNA]</scope>
    <source>
        <strain evidence="10">DSM 9887</strain>
    </source>
</reference>
<dbReference type="InterPro" id="IPR006034">
    <property type="entry name" value="Asparaginase/glutaminase-like"/>
</dbReference>
<dbReference type="NCBIfam" id="TIGR00520">
    <property type="entry name" value="asnASE_II"/>
    <property type="match status" value="1"/>
</dbReference>
<evidence type="ECO:0000256" key="6">
    <source>
        <dbReference type="RuleBase" id="RU004456"/>
    </source>
</evidence>
<dbReference type="SMART" id="SM00870">
    <property type="entry name" value="Asparaginase"/>
    <property type="match status" value="1"/>
</dbReference>
<evidence type="ECO:0000259" key="8">
    <source>
        <dbReference type="Pfam" id="PF17763"/>
    </source>
</evidence>